<comment type="subcellular location">
    <subcellularLocation>
        <location evidence="1">Cytoplasm</location>
    </subcellularLocation>
</comment>
<dbReference type="OrthoDB" id="197206at2759"/>
<evidence type="ECO:0000256" key="3">
    <source>
        <dbReference type="ARBA" id="ARBA00011738"/>
    </source>
</evidence>
<protein>
    <recommendedName>
        <fullName evidence="11">Tyrosine--tRNA ligase</fullName>
        <ecNumber evidence="11">6.1.1.1</ecNumber>
    </recommendedName>
    <alternativeName>
        <fullName evidence="11">Tyrosyl-tRNA synthetase</fullName>
    </alternativeName>
</protein>
<evidence type="ECO:0000256" key="9">
    <source>
        <dbReference type="ARBA" id="ARBA00023146"/>
    </source>
</evidence>
<accession>A0A059F0Q4</accession>
<dbReference type="EC" id="6.1.1.1" evidence="11"/>
<dbReference type="EMBL" id="KK365159">
    <property type="protein sequence ID" value="KCZ80888.1"/>
    <property type="molecule type" value="Genomic_DNA"/>
</dbReference>
<keyword evidence="9 11" id="KW-0030">Aminoacyl-tRNA synthetase</keyword>
<dbReference type="Gene3D" id="3.40.50.620">
    <property type="entry name" value="HUPs"/>
    <property type="match status" value="1"/>
</dbReference>
<dbReference type="InterPro" id="IPR050489">
    <property type="entry name" value="Tyr-tRNA_synthase"/>
</dbReference>
<keyword evidence="4" id="KW-0963">Cytoplasm</keyword>
<dbReference type="InterPro" id="IPR023617">
    <property type="entry name" value="Tyr-tRNA-ligase_arc/euk-type"/>
</dbReference>
<evidence type="ECO:0000313" key="13">
    <source>
        <dbReference type="Proteomes" id="UP000030655"/>
    </source>
</evidence>
<dbReference type="GO" id="GO:0006437">
    <property type="term" value="P:tyrosyl-tRNA aminoacylation"/>
    <property type="evidence" value="ECO:0007669"/>
    <property type="project" value="InterPro"/>
</dbReference>
<dbReference type="GO" id="GO:0005737">
    <property type="term" value="C:cytoplasm"/>
    <property type="evidence" value="ECO:0007669"/>
    <property type="project" value="UniProtKB-SubCell"/>
</dbReference>
<dbReference type="VEuPathDB" id="MicrosporidiaDB:H312_01717"/>
<comment type="subunit">
    <text evidence="3">Homodimer.</text>
</comment>
<dbReference type="GO" id="GO:0005524">
    <property type="term" value="F:ATP binding"/>
    <property type="evidence" value="ECO:0007669"/>
    <property type="project" value="UniProtKB-KW"/>
</dbReference>
<proteinExistence type="inferred from homology"/>
<evidence type="ECO:0000256" key="4">
    <source>
        <dbReference type="ARBA" id="ARBA00022490"/>
    </source>
</evidence>
<evidence type="ECO:0000256" key="6">
    <source>
        <dbReference type="ARBA" id="ARBA00022741"/>
    </source>
</evidence>
<keyword evidence="8 11" id="KW-0648">Protein biosynthesis</keyword>
<keyword evidence="7 11" id="KW-0067">ATP-binding</keyword>
<evidence type="ECO:0000256" key="10">
    <source>
        <dbReference type="ARBA" id="ARBA00048248"/>
    </source>
</evidence>
<dbReference type="PANTHER" id="PTHR46264:SF4">
    <property type="entry name" value="TYROSINE--TRNA LIGASE, CYTOPLASMIC"/>
    <property type="match status" value="1"/>
</dbReference>
<dbReference type="NCBIfam" id="NF006330">
    <property type="entry name" value="PRK08560.1"/>
    <property type="match status" value="1"/>
</dbReference>
<dbReference type="PANTHER" id="PTHR46264">
    <property type="entry name" value="TYROSINE-TRNA LIGASE"/>
    <property type="match status" value="1"/>
</dbReference>
<dbReference type="GO" id="GO:0004831">
    <property type="term" value="F:tyrosine-tRNA ligase activity"/>
    <property type="evidence" value="ECO:0007669"/>
    <property type="project" value="UniProtKB-EC"/>
</dbReference>
<dbReference type="HOGENOM" id="CLU_035267_0_1_1"/>
<evidence type="ECO:0000256" key="8">
    <source>
        <dbReference type="ARBA" id="ARBA00022917"/>
    </source>
</evidence>
<dbReference type="InterPro" id="IPR002305">
    <property type="entry name" value="aa-tRNA-synth_Ic"/>
</dbReference>
<evidence type="ECO:0000256" key="7">
    <source>
        <dbReference type="ARBA" id="ARBA00022840"/>
    </source>
</evidence>
<dbReference type="AlphaFoldDB" id="A0A059F0Q4"/>
<comment type="catalytic activity">
    <reaction evidence="10 11">
        <text>tRNA(Tyr) + L-tyrosine + ATP = L-tyrosyl-tRNA(Tyr) + AMP + diphosphate + H(+)</text>
        <dbReference type="Rhea" id="RHEA:10220"/>
        <dbReference type="Rhea" id="RHEA-COMP:9706"/>
        <dbReference type="Rhea" id="RHEA-COMP:9707"/>
        <dbReference type="ChEBI" id="CHEBI:15378"/>
        <dbReference type="ChEBI" id="CHEBI:30616"/>
        <dbReference type="ChEBI" id="CHEBI:33019"/>
        <dbReference type="ChEBI" id="CHEBI:58315"/>
        <dbReference type="ChEBI" id="CHEBI:78442"/>
        <dbReference type="ChEBI" id="CHEBI:78536"/>
        <dbReference type="ChEBI" id="CHEBI:456215"/>
        <dbReference type="EC" id="6.1.1.1"/>
    </reaction>
</comment>
<comment type="similarity">
    <text evidence="2 11">Belongs to the class-I aminoacyl-tRNA synthetase family.</text>
</comment>
<evidence type="ECO:0000256" key="5">
    <source>
        <dbReference type="ARBA" id="ARBA00022598"/>
    </source>
</evidence>
<evidence type="ECO:0000256" key="1">
    <source>
        <dbReference type="ARBA" id="ARBA00004496"/>
    </source>
</evidence>
<dbReference type="PRINTS" id="PR01040">
    <property type="entry name" value="TRNASYNTHTYR"/>
</dbReference>
<organism evidence="12 13">
    <name type="scientific">Anncaliia algerae PRA339</name>
    <dbReference type="NCBI Taxonomy" id="1288291"/>
    <lineage>
        <taxon>Eukaryota</taxon>
        <taxon>Fungi</taxon>
        <taxon>Fungi incertae sedis</taxon>
        <taxon>Microsporidia</taxon>
        <taxon>Tubulinosematoidea</taxon>
        <taxon>Tubulinosematidae</taxon>
        <taxon>Anncaliia</taxon>
    </lineage>
</organism>
<evidence type="ECO:0000256" key="11">
    <source>
        <dbReference type="RuleBase" id="RU361234"/>
    </source>
</evidence>
<reference evidence="13" key="1">
    <citation type="submission" date="2013-02" db="EMBL/GenBank/DDBJ databases">
        <authorList>
            <consortium name="The Broad Institute Genome Sequencing Platform"/>
            <person name="Cuomo C."/>
            <person name="Becnel J."/>
            <person name="Sanscrainte N."/>
            <person name="Walker B."/>
            <person name="Young S.K."/>
            <person name="Zeng Q."/>
            <person name="Gargeya S."/>
            <person name="Fitzgerald M."/>
            <person name="Haas B."/>
            <person name="Abouelleil A."/>
            <person name="Alvarado L."/>
            <person name="Arachchi H.M."/>
            <person name="Berlin A.M."/>
            <person name="Chapman S.B."/>
            <person name="Dewar J."/>
            <person name="Goldberg J."/>
            <person name="Griggs A."/>
            <person name="Gujja S."/>
            <person name="Hansen M."/>
            <person name="Howarth C."/>
            <person name="Imamovic A."/>
            <person name="Larimer J."/>
            <person name="McCowan C."/>
            <person name="Murphy C."/>
            <person name="Neiman D."/>
            <person name="Pearson M."/>
            <person name="Priest M."/>
            <person name="Roberts A."/>
            <person name="Saif S."/>
            <person name="Shea T."/>
            <person name="Sisk P."/>
            <person name="Sykes S."/>
            <person name="Wortman J."/>
            <person name="Nusbaum C."/>
            <person name="Birren B."/>
        </authorList>
    </citation>
    <scope>NUCLEOTIDE SEQUENCE [LARGE SCALE GENOMIC DNA]</scope>
    <source>
        <strain evidence="13">PRA339</strain>
    </source>
</reference>
<dbReference type="PIRSF" id="PIRSF006588">
    <property type="entry name" value="TyrRS_arch_euk"/>
    <property type="match status" value="1"/>
</dbReference>
<dbReference type="Pfam" id="PF00579">
    <property type="entry name" value="tRNA-synt_1b"/>
    <property type="match status" value="1"/>
</dbReference>
<keyword evidence="5 11" id="KW-0436">Ligase</keyword>
<sequence length="343" mass="39608">MDINEKVNLISRNIEEILGAEELRNILEKRNLRIYWGTATTGKPHIAYILPLLKIRDFVLAGCEVTILLADIHAMLDNLKAPLSLINQRSVYYELLIKTILQELKVDLKLIKFVKGSSFQISPEYTMDLFKLSTVVSEHDSKKAGSEVVKQVKNTKLSSMIYPLMQALDEEYLNCDAQFGGKDQRKIFTFAMKYLPQLQYKKRIHLMNPMIEGLNNEKMSSSDLFSKIEYTESKEEIFKKIKKCFCEEKSTKGGLFQIIKYVILPILKIKGVEMEIKTLDNSTFIINNYDLLEKEFLAGNVHPGDLKMAVSNYLELIIQPIRDVIKNNEHIVREAYPNEKNIF</sequence>
<dbReference type="Gene3D" id="1.10.240.10">
    <property type="entry name" value="Tyrosyl-Transfer RNA Synthetase"/>
    <property type="match status" value="1"/>
</dbReference>
<reference evidence="12 13" key="2">
    <citation type="submission" date="2014-03" db="EMBL/GenBank/DDBJ databases">
        <title>The Genome Sequence of Anncaliia algerae insect isolate PRA339.</title>
        <authorList>
            <consortium name="The Broad Institute Genome Sequencing Platform"/>
            <consortium name="The Broad Institute Genome Sequencing Center for Infectious Disease"/>
            <person name="Cuomo C."/>
            <person name="Becnel J."/>
            <person name="Sanscrainte N."/>
            <person name="Walker B."/>
            <person name="Young S.K."/>
            <person name="Zeng Q."/>
            <person name="Gargeya S."/>
            <person name="Fitzgerald M."/>
            <person name="Haas B."/>
            <person name="Abouelleil A."/>
            <person name="Alvarado L."/>
            <person name="Arachchi H.M."/>
            <person name="Berlin A.M."/>
            <person name="Chapman S.B."/>
            <person name="Dewar J."/>
            <person name="Goldberg J."/>
            <person name="Griggs A."/>
            <person name="Gujja S."/>
            <person name="Hansen M."/>
            <person name="Howarth C."/>
            <person name="Imamovic A."/>
            <person name="Larimer J."/>
            <person name="McCowan C."/>
            <person name="Murphy C."/>
            <person name="Neiman D."/>
            <person name="Pearson M."/>
            <person name="Priest M."/>
            <person name="Roberts A."/>
            <person name="Saif S."/>
            <person name="Shea T."/>
            <person name="Sisk P."/>
            <person name="Sykes S."/>
            <person name="Wortman J."/>
            <person name="Nusbaum C."/>
            <person name="Birren B."/>
        </authorList>
    </citation>
    <scope>NUCLEOTIDE SEQUENCE [LARGE SCALE GENOMIC DNA]</scope>
    <source>
        <strain evidence="12 13">PRA339</strain>
    </source>
</reference>
<name>A0A059F0Q4_9MICR</name>
<dbReference type="SUPFAM" id="SSF52374">
    <property type="entry name" value="Nucleotidylyl transferase"/>
    <property type="match status" value="1"/>
</dbReference>
<keyword evidence="13" id="KW-1185">Reference proteome</keyword>
<gene>
    <name evidence="12" type="ORF">H312_01717</name>
</gene>
<dbReference type="NCBIfam" id="TIGR00234">
    <property type="entry name" value="tyrS"/>
    <property type="match status" value="1"/>
</dbReference>
<dbReference type="STRING" id="1288291.A0A059F0Q4"/>
<dbReference type="InterPro" id="IPR014729">
    <property type="entry name" value="Rossmann-like_a/b/a_fold"/>
</dbReference>
<dbReference type="InterPro" id="IPR002307">
    <property type="entry name" value="Tyr-tRNA-ligase"/>
</dbReference>
<keyword evidence="6 11" id="KW-0547">Nucleotide-binding</keyword>
<evidence type="ECO:0000256" key="2">
    <source>
        <dbReference type="ARBA" id="ARBA00005594"/>
    </source>
</evidence>
<evidence type="ECO:0000313" key="12">
    <source>
        <dbReference type="EMBL" id="KCZ80888.1"/>
    </source>
</evidence>
<dbReference type="FunFam" id="3.40.50.620:FF:000040">
    <property type="entry name" value="Tyrosine--tRNA ligase"/>
    <property type="match status" value="1"/>
</dbReference>
<dbReference type="Proteomes" id="UP000030655">
    <property type="component" value="Unassembled WGS sequence"/>
</dbReference>